<accession>A0A0C3G7V8</accession>
<sequence>MSVCDCSRASTFPLFIRRSPVEFVRLRTSLERKERQHVHNIISTVLCTADPFLPAKCFCHLACVHRSLSVPEETTMSKVLSG</sequence>
<dbReference type="Proteomes" id="UP000054166">
    <property type="component" value="Unassembled WGS sequence"/>
</dbReference>
<organism evidence="1 2">
    <name type="scientific">Piloderma croceum (strain F 1598)</name>
    <dbReference type="NCBI Taxonomy" id="765440"/>
    <lineage>
        <taxon>Eukaryota</taxon>
        <taxon>Fungi</taxon>
        <taxon>Dikarya</taxon>
        <taxon>Basidiomycota</taxon>
        <taxon>Agaricomycotina</taxon>
        <taxon>Agaricomycetes</taxon>
        <taxon>Agaricomycetidae</taxon>
        <taxon>Atheliales</taxon>
        <taxon>Atheliaceae</taxon>
        <taxon>Piloderma</taxon>
    </lineage>
</organism>
<dbReference type="InParanoid" id="A0A0C3G7V8"/>
<protein>
    <submittedName>
        <fullName evidence="1">Uncharacterized protein</fullName>
    </submittedName>
</protein>
<dbReference type="AlphaFoldDB" id="A0A0C3G7V8"/>
<name>A0A0C3G7V8_PILCF</name>
<dbReference type="HOGENOM" id="CLU_2559072_0_0_1"/>
<reference evidence="2" key="2">
    <citation type="submission" date="2015-01" db="EMBL/GenBank/DDBJ databases">
        <title>Evolutionary Origins and Diversification of the Mycorrhizal Mutualists.</title>
        <authorList>
            <consortium name="DOE Joint Genome Institute"/>
            <consortium name="Mycorrhizal Genomics Consortium"/>
            <person name="Kohler A."/>
            <person name="Kuo A."/>
            <person name="Nagy L.G."/>
            <person name="Floudas D."/>
            <person name="Copeland A."/>
            <person name="Barry K.W."/>
            <person name="Cichocki N."/>
            <person name="Veneault-Fourrey C."/>
            <person name="LaButti K."/>
            <person name="Lindquist E.A."/>
            <person name="Lipzen A."/>
            <person name="Lundell T."/>
            <person name="Morin E."/>
            <person name="Murat C."/>
            <person name="Riley R."/>
            <person name="Ohm R."/>
            <person name="Sun H."/>
            <person name="Tunlid A."/>
            <person name="Henrissat B."/>
            <person name="Grigoriev I.V."/>
            <person name="Hibbett D.S."/>
            <person name="Martin F."/>
        </authorList>
    </citation>
    <scope>NUCLEOTIDE SEQUENCE [LARGE SCALE GENOMIC DNA]</scope>
    <source>
        <strain evidence="2">F 1598</strain>
    </source>
</reference>
<keyword evidence="2" id="KW-1185">Reference proteome</keyword>
<proteinExistence type="predicted"/>
<dbReference type="EMBL" id="KN832981">
    <property type="protein sequence ID" value="KIM86746.1"/>
    <property type="molecule type" value="Genomic_DNA"/>
</dbReference>
<evidence type="ECO:0000313" key="1">
    <source>
        <dbReference type="EMBL" id="KIM86746.1"/>
    </source>
</evidence>
<evidence type="ECO:0000313" key="2">
    <source>
        <dbReference type="Proteomes" id="UP000054166"/>
    </source>
</evidence>
<gene>
    <name evidence="1" type="ORF">PILCRDRAFT_314376</name>
</gene>
<reference evidence="1 2" key="1">
    <citation type="submission" date="2014-04" db="EMBL/GenBank/DDBJ databases">
        <authorList>
            <consortium name="DOE Joint Genome Institute"/>
            <person name="Kuo A."/>
            <person name="Tarkka M."/>
            <person name="Buscot F."/>
            <person name="Kohler A."/>
            <person name="Nagy L.G."/>
            <person name="Floudas D."/>
            <person name="Copeland A."/>
            <person name="Barry K.W."/>
            <person name="Cichocki N."/>
            <person name="Veneault-Fourrey C."/>
            <person name="LaButti K."/>
            <person name="Lindquist E.A."/>
            <person name="Lipzen A."/>
            <person name="Lundell T."/>
            <person name="Morin E."/>
            <person name="Murat C."/>
            <person name="Sun H."/>
            <person name="Tunlid A."/>
            <person name="Henrissat B."/>
            <person name="Grigoriev I.V."/>
            <person name="Hibbett D.S."/>
            <person name="Martin F."/>
            <person name="Nordberg H.P."/>
            <person name="Cantor M.N."/>
            <person name="Hua S.X."/>
        </authorList>
    </citation>
    <scope>NUCLEOTIDE SEQUENCE [LARGE SCALE GENOMIC DNA]</scope>
    <source>
        <strain evidence="1 2">F 1598</strain>
    </source>
</reference>